<keyword evidence="4" id="KW-0418">Kinase</keyword>
<comment type="similarity">
    <text evidence="7">Belongs to the protein kinase superfamily.</text>
</comment>
<dbReference type="Proteomes" id="UP000011087">
    <property type="component" value="Unassembled WGS sequence"/>
</dbReference>
<dbReference type="PANTHER" id="PTHR44329">
    <property type="entry name" value="SERINE/THREONINE-PROTEIN KINASE TNNI3K-RELATED"/>
    <property type="match status" value="1"/>
</dbReference>
<dbReference type="PRINTS" id="PR00109">
    <property type="entry name" value="TYRKINASE"/>
</dbReference>
<dbReference type="SMART" id="SM00220">
    <property type="entry name" value="S_TKc"/>
    <property type="match status" value="1"/>
</dbReference>
<sequence length="265" mass="29784">MSEIEFPADGGVIGRGVFGEVMKAQYRGTTVAVKRALPQVDLPDGISSTSSTSSLDETALSRLRHPCITTVMGAVKGNKKSGPMLVMEYMEFGSLHDIIHNETFTMDCDIVLEILLDIVEGMNFLHSSIPVILHGDLKSHNILVDKNLRAKVADFGFTQKKSLGLYSTSWMAPEVLRYRMRGPEADVYSFAILMSEIFSRREPYEGEDLQLVLEQVADISRLEDKRPAVPQDMPKELRGLMEECWHRTPDVRPPFSEIQRRVKAL</sequence>
<feature type="binding site" evidence="6">
    <location>
        <position position="34"/>
    </location>
    <ligand>
        <name>ATP</name>
        <dbReference type="ChEBI" id="CHEBI:30616"/>
    </ligand>
</feature>
<keyword evidence="11" id="KW-1185">Reference proteome</keyword>
<accession>L1JKM6</accession>
<dbReference type="EnsemblProtists" id="EKX49083">
    <property type="protein sequence ID" value="EKX49083"/>
    <property type="gene ID" value="GUITHDRAFT_68302"/>
</dbReference>
<evidence type="ECO:0000256" key="1">
    <source>
        <dbReference type="ARBA" id="ARBA00022527"/>
    </source>
</evidence>
<dbReference type="PROSITE" id="PS50011">
    <property type="entry name" value="PROTEIN_KINASE_DOM"/>
    <property type="match status" value="1"/>
</dbReference>
<dbReference type="OrthoDB" id="4062651at2759"/>
<dbReference type="InterPro" id="IPR000719">
    <property type="entry name" value="Prot_kinase_dom"/>
</dbReference>
<organism evidence="9">
    <name type="scientific">Guillardia theta (strain CCMP2712)</name>
    <name type="common">Cryptophyte</name>
    <dbReference type="NCBI Taxonomy" id="905079"/>
    <lineage>
        <taxon>Eukaryota</taxon>
        <taxon>Cryptophyceae</taxon>
        <taxon>Pyrenomonadales</taxon>
        <taxon>Geminigeraceae</taxon>
        <taxon>Guillardia</taxon>
    </lineage>
</organism>
<evidence type="ECO:0000259" key="8">
    <source>
        <dbReference type="PROSITE" id="PS50011"/>
    </source>
</evidence>
<evidence type="ECO:0000256" key="4">
    <source>
        <dbReference type="ARBA" id="ARBA00022777"/>
    </source>
</evidence>
<evidence type="ECO:0000256" key="2">
    <source>
        <dbReference type="ARBA" id="ARBA00022679"/>
    </source>
</evidence>
<name>L1JKM6_GUITC</name>
<reference evidence="10" key="3">
    <citation type="submission" date="2016-03" db="UniProtKB">
        <authorList>
            <consortium name="EnsemblProtists"/>
        </authorList>
    </citation>
    <scope>IDENTIFICATION</scope>
</reference>
<dbReference type="InterPro" id="IPR008271">
    <property type="entry name" value="Ser/Thr_kinase_AS"/>
</dbReference>
<dbReference type="PIRSF" id="PIRSF000654">
    <property type="entry name" value="Integrin-linked_kinase"/>
    <property type="match status" value="1"/>
</dbReference>
<dbReference type="PROSITE" id="PS00107">
    <property type="entry name" value="PROTEIN_KINASE_ATP"/>
    <property type="match status" value="1"/>
</dbReference>
<gene>
    <name evidence="9" type="ORF">GUITHDRAFT_68302</name>
</gene>
<dbReference type="AlphaFoldDB" id="L1JKM6"/>
<dbReference type="CDD" id="cd13999">
    <property type="entry name" value="STKc_MAP3K-like"/>
    <property type="match status" value="1"/>
</dbReference>
<keyword evidence="2" id="KW-0808">Transferase</keyword>
<dbReference type="PaxDb" id="55529-EKX49083"/>
<dbReference type="eggNOG" id="KOG0192">
    <property type="taxonomic scope" value="Eukaryota"/>
</dbReference>
<feature type="non-terminal residue" evidence="9">
    <location>
        <position position="265"/>
    </location>
</feature>
<reference evidence="9 11" key="1">
    <citation type="journal article" date="2012" name="Nature">
        <title>Algal genomes reveal evolutionary mosaicism and the fate of nucleomorphs.</title>
        <authorList>
            <consortium name="DOE Joint Genome Institute"/>
            <person name="Curtis B.A."/>
            <person name="Tanifuji G."/>
            <person name="Burki F."/>
            <person name="Gruber A."/>
            <person name="Irimia M."/>
            <person name="Maruyama S."/>
            <person name="Arias M.C."/>
            <person name="Ball S.G."/>
            <person name="Gile G.H."/>
            <person name="Hirakawa Y."/>
            <person name="Hopkins J.F."/>
            <person name="Kuo A."/>
            <person name="Rensing S.A."/>
            <person name="Schmutz J."/>
            <person name="Symeonidi A."/>
            <person name="Elias M."/>
            <person name="Eveleigh R.J."/>
            <person name="Herman E.K."/>
            <person name="Klute M.J."/>
            <person name="Nakayama T."/>
            <person name="Obornik M."/>
            <person name="Reyes-Prieto A."/>
            <person name="Armbrust E.V."/>
            <person name="Aves S.J."/>
            <person name="Beiko R.G."/>
            <person name="Coutinho P."/>
            <person name="Dacks J.B."/>
            <person name="Durnford D.G."/>
            <person name="Fast N.M."/>
            <person name="Green B.R."/>
            <person name="Grisdale C.J."/>
            <person name="Hempel F."/>
            <person name="Henrissat B."/>
            <person name="Hoppner M.P."/>
            <person name="Ishida K."/>
            <person name="Kim E."/>
            <person name="Koreny L."/>
            <person name="Kroth P.G."/>
            <person name="Liu Y."/>
            <person name="Malik S.B."/>
            <person name="Maier U.G."/>
            <person name="McRose D."/>
            <person name="Mock T."/>
            <person name="Neilson J.A."/>
            <person name="Onodera N.T."/>
            <person name="Poole A.M."/>
            <person name="Pritham E.J."/>
            <person name="Richards T.A."/>
            <person name="Rocap G."/>
            <person name="Roy S.W."/>
            <person name="Sarai C."/>
            <person name="Schaack S."/>
            <person name="Shirato S."/>
            <person name="Slamovits C.H."/>
            <person name="Spencer D.F."/>
            <person name="Suzuki S."/>
            <person name="Worden A.Z."/>
            <person name="Zauner S."/>
            <person name="Barry K."/>
            <person name="Bell C."/>
            <person name="Bharti A.K."/>
            <person name="Crow J.A."/>
            <person name="Grimwood J."/>
            <person name="Kramer R."/>
            <person name="Lindquist E."/>
            <person name="Lucas S."/>
            <person name="Salamov A."/>
            <person name="McFadden G.I."/>
            <person name="Lane C.E."/>
            <person name="Keeling P.J."/>
            <person name="Gray M.W."/>
            <person name="Grigoriev I.V."/>
            <person name="Archibald J.M."/>
        </authorList>
    </citation>
    <scope>NUCLEOTIDE SEQUENCE</scope>
    <source>
        <strain evidence="9 11">CCMP2712</strain>
    </source>
</reference>
<reference evidence="11" key="2">
    <citation type="submission" date="2012-11" db="EMBL/GenBank/DDBJ databases">
        <authorList>
            <person name="Kuo A."/>
            <person name="Curtis B.A."/>
            <person name="Tanifuji G."/>
            <person name="Burki F."/>
            <person name="Gruber A."/>
            <person name="Irimia M."/>
            <person name="Maruyama S."/>
            <person name="Arias M.C."/>
            <person name="Ball S.G."/>
            <person name="Gile G.H."/>
            <person name="Hirakawa Y."/>
            <person name="Hopkins J.F."/>
            <person name="Rensing S.A."/>
            <person name="Schmutz J."/>
            <person name="Symeonidi A."/>
            <person name="Elias M."/>
            <person name="Eveleigh R.J."/>
            <person name="Herman E.K."/>
            <person name="Klute M.J."/>
            <person name="Nakayama T."/>
            <person name="Obornik M."/>
            <person name="Reyes-Prieto A."/>
            <person name="Armbrust E.V."/>
            <person name="Aves S.J."/>
            <person name="Beiko R.G."/>
            <person name="Coutinho P."/>
            <person name="Dacks J.B."/>
            <person name="Durnford D.G."/>
            <person name="Fast N.M."/>
            <person name="Green B.R."/>
            <person name="Grisdale C."/>
            <person name="Hempe F."/>
            <person name="Henrissat B."/>
            <person name="Hoppner M.P."/>
            <person name="Ishida K.-I."/>
            <person name="Kim E."/>
            <person name="Koreny L."/>
            <person name="Kroth P.G."/>
            <person name="Liu Y."/>
            <person name="Malik S.-B."/>
            <person name="Maier U.G."/>
            <person name="McRose D."/>
            <person name="Mock T."/>
            <person name="Neilson J.A."/>
            <person name="Onodera N.T."/>
            <person name="Poole A.M."/>
            <person name="Pritham E.J."/>
            <person name="Richards T.A."/>
            <person name="Rocap G."/>
            <person name="Roy S.W."/>
            <person name="Sarai C."/>
            <person name="Schaack S."/>
            <person name="Shirato S."/>
            <person name="Slamovits C.H."/>
            <person name="Spencer D.F."/>
            <person name="Suzuki S."/>
            <person name="Worden A.Z."/>
            <person name="Zauner S."/>
            <person name="Barry K."/>
            <person name="Bell C."/>
            <person name="Bharti A.K."/>
            <person name="Crow J.A."/>
            <person name="Grimwood J."/>
            <person name="Kramer R."/>
            <person name="Lindquist E."/>
            <person name="Lucas S."/>
            <person name="Salamov A."/>
            <person name="McFadden G.I."/>
            <person name="Lane C.E."/>
            <person name="Keeling P.J."/>
            <person name="Gray M.W."/>
            <person name="Grigoriev I.V."/>
            <person name="Archibald J.M."/>
        </authorList>
    </citation>
    <scope>NUCLEOTIDE SEQUENCE</scope>
    <source>
        <strain evidence="11">CCMP2712</strain>
    </source>
</reference>
<evidence type="ECO:0000313" key="10">
    <source>
        <dbReference type="EnsemblProtists" id="EKX49083"/>
    </source>
</evidence>
<feature type="domain" description="Protein kinase" evidence="8">
    <location>
        <begin position="7"/>
        <end position="265"/>
    </location>
</feature>
<dbReference type="Pfam" id="PF07714">
    <property type="entry name" value="PK_Tyr_Ser-Thr"/>
    <property type="match status" value="1"/>
</dbReference>
<dbReference type="GO" id="GO:0004674">
    <property type="term" value="F:protein serine/threonine kinase activity"/>
    <property type="evidence" value="ECO:0007669"/>
    <property type="project" value="UniProtKB-KW"/>
</dbReference>
<dbReference type="Gene3D" id="1.10.510.10">
    <property type="entry name" value="Transferase(Phosphotransferase) domain 1"/>
    <property type="match status" value="1"/>
</dbReference>
<proteinExistence type="inferred from homology"/>
<dbReference type="InterPro" id="IPR051681">
    <property type="entry name" value="Ser/Thr_Kinases-Pseudokinases"/>
</dbReference>
<dbReference type="RefSeq" id="XP_005836063.1">
    <property type="nucleotide sequence ID" value="XM_005836006.1"/>
</dbReference>
<keyword evidence="1 7" id="KW-0723">Serine/threonine-protein kinase</keyword>
<dbReference type="PANTHER" id="PTHR44329:SF288">
    <property type="entry name" value="MITOGEN-ACTIVATED PROTEIN KINASE KINASE KINASE 20"/>
    <property type="match status" value="1"/>
</dbReference>
<dbReference type="STRING" id="905079.L1JKM6"/>
<dbReference type="OMA" id="FRGKYYG"/>
<evidence type="ECO:0000256" key="6">
    <source>
        <dbReference type="PROSITE-ProRule" id="PRU10141"/>
    </source>
</evidence>
<evidence type="ECO:0000313" key="9">
    <source>
        <dbReference type="EMBL" id="EKX49083.1"/>
    </source>
</evidence>
<evidence type="ECO:0000313" key="11">
    <source>
        <dbReference type="Proteomes" id="UP000011087"/>
    </source>
</evidence>
<dbReference type="HOGENOM" id="CLU_000288_7_35_1"/>
<dbReference type="SUPFAM" id="SSF56112">
    <property type="entry name" value="Protein kinase-like (PK-like)"/>
    <property type="match status" value="1"/>
</dbReference>
<dbReference type="GO" id="GO:0005524">
    <property type="term" value="F:ATP binding"/>
    <property type="evidence" value="ECO:0007669"/>
    <property type="project" value="UniProtKB-UniRule"/>
</dbReference>
<evidence type="ECO:0000256" key="3">
    <source>
        <dbReference type="ARBA" id="ARBA00022741"/>
    </source>
</evidence>
<protein>
    <recommendedName>
        <fullName evidence="8">Protein kinase domain-containing protein</fullName>
    </recommendedName>
</protein>
<keyword evidence="3 6" id="KW-0547">Nucleotide-binding</keyword>
<dbReference type="InterPro" id="IPR017441">
    <property type="entry name" value="Protein_kinase_ATP_BS"/>
</dbReference>
<dbReference type="PROSITE" id="PS00108">
    <property type="entry name" value="PROTEIN_KINASE_ST"/>
    <property type="match status" value="1"/>
</dbReference>
<keyword evidence="5 6" id="KW-0067">ATP-binding</keyword>
<evidence type="ECO:0000256" key="5">
    <source>
        <dbReference type="ARBA" id="ARBA00022840"/>
    </source>
</evidence>
<dbReference type="InterPro" id="IPR011009">
    <property type="entry name" value="Kinase-like_dom_sf"/>
</dbReference>
<dbReference type="KEGG" id="gtt:GUITHDRAFT_68302"/>
<dbReference type="GeneID" id="17305634"/>
<dbReference type="InterPro" id="IPR001245">
    <property type="entry name" value="Ser-Thr/Tyr_kinase_cat_dom"/>
</dbReference>
<evidence type="ECO:0000256" key="7">
    <source>
        <dbReference type="RuleBase" id="RU000304"/>
    </source>
</evidence>
<dbReference type="EMBL" id="JH992983">
    <property type="protein sequence ID" value="EKX49083.1"/>
    <property type="molecule type" value="Genomic_DNA"/>
</dbReference>